<organism evidence="1 2">
    <name type="scientific">Psophocarpus tetragonolobus</name>
    <name type="common">Winged bean</name>
    <name type="synonym">Dolichos tetragonolobus</name>
    <dbReference type="NCBI Taxonomy" id="3891"/>
    <lineage>
        <taxon>Eukaryota</taxon>
        <taxon>Viridiplantae</taxon>
        <taxon>Streptophyta</taxon>
        <taxon>Embryophyta</taxon>
        <taxon>Tracheophyta</taxon>
        <taxon>Spermatophyta</taxon>
        <taxon>Magnoliopsida</taxon>
        <taxon>eudicotyledons</taxon>
        <taxon>Gunneridae</taxon>
        <taxon>Pentapetalae</taxon>
        <taxon>rosids</taxon>
        <taxon>fabids</taxon>
        <taxon>Fabales</taxon>
        <taxon>Fabaceae</taxon>
        <taxon>Papilionoideae</taxon>
        <taxon>50 kb inversion clade</taxon>
        <taxon>NPAAA clade</taxon>
        <taxon>indigoferoid/millettioid clade</taxon>
        <taxon>Phaseoleae</taxon>
        <taxon>Psophocarpus</taxon>
    </lineage>
</organism>
<evidence type="ECO:0000313" key="1">
    <source>
        <dbReference type="EMBL" id="KAK7396305.1"/>
    </source>
</evidence>
<keyword evidence="2" id="KW-1185">Reference proteome</keyword>
<protein>
    <submittedName>
        <fullName evidence="1">Uncharacterized protein</fullName>
    </submittedName>
</protein>
<reference evidence="1 2" key="1">
    <citation type="submission" date="2024-01" db="EMBL/GenBank/DDBJ databases">
        <title>The genomes of 5 underutilized Papilionoideae crops provide insights into root nodulation and disease resistanc.</title>
        <authorList>
            <person name="Jiang F."/>
        </authorList>
    </citation>
    <scope>NUCLEOTIDE SEQUENCE [LARGE SCALE GENOMIC DNA]</scope>
    <source>
        <strain evidence="1">DUOXIRENSHENG_FW03</strain>
        <tissue evidence="1">Leaves</tissue>
    </source>
</reference>
<name>A0AAN9SHK9_PSOTE</name>
<proteinExistence type="predicted"/>
<evidence type="ECO:0000313" key="2">
    <source>
        <dbReference type="Proteomes" id="UP001386955"/>
    </source>
</evidence>
<gene>
    <name evidence="1" type="ORF">VNO78_17212</name>
</gene>
<dbReference type="Proteomes" id="UP001386955">
    <property type="component" value="Unassembled WGS sequence"/>
</dbReference>
<accession>A0AAN9SHK9</accession>
<sequence>MWPTHTSDPTLPMAIFDLGERNAYPWLHFTLNSIHTPFSSIRLRESHSTRKNHAGQAQELQHKVGIFSSKLK</sequence>
<dbReference type="EMBL" id="JAYMYS010000004">
    <property type="protein sequence ID" value="KAK7396305.1"/>
    <property type="molecule type" value="Genomic_DNA"/>
</dbReference>
<comment type="caution">
    <text evidence="1">The sequence shown here is derived from an EMBL/GenBank/DDBJ whole genome shotgun (WGS) entry which is preliminary data.</text>
</comment>
<dbReference type="AlphaFoldDB" id="A0AAN9SHK9"/>